<dbReference type="Proteomes" id="UP000248806">
    <property type="component" value="Unassembled WGS sequence"/>
</dbReference>
<keyword evidence="3" id="KW-1133">Transmembrane helix</keyword>
<protein>
    <submittedName>
        <fullName evidence="5">RHS repeat-associated protein</fullName>
    </submittedName>
</protein>
<feature type="domain" description="Teneurin-like YD-shell" evidence="4">
    <location>
        <begin position="937"/>
        <end position="1030"/>
    </location>
</feature>
<evidence type="ECO:0000313" key="5">
    <source>
        <dbReference type="EMBL" id="PZW20544.1"/>
    </source>
</evidence>
<sequence length="1148" mass="124146">MQDNDTSSPASERMSSLRSLRLPSGTLHWGLRVILALFLCTLAVLADWALLTVPTASAAQQARETATHQTQSIGAPTRQAPAAPQQPTAKGPTKLPPRPAAVEKLSAAQPFDGFGDLSFYTFNTLTLNNRMELKVNVANGNLLVHTSDLHVRGTGLDATLESSYNSQANELRDHGVNWIFSFGHDISLYSENPEQGIYYRGPSGVGAFFAYDSTKKAYTDPPALDATLTKNADGSYTLSFHHTGGKLQFDAGGRLTSMVDKNGNTISSQYDPNEWGNLVSLTDTQQRVFRFEHNEQHGETDTATQIVKLTDPAGRTVTYEYSSGTPTLQQKARAAGVSSSVWLTAITDAEGQTTRFGYEGLLLTSITDPRGNTTRIEYTGDKVLKVIDANGNFFKYEYGDLQTTLTDQNGHQTVYTYNEQLQVTKTTDALGHSTSKAYDANSYNVTSYGDALSNFTTFQFAPGTNNLLSVTQGANGQGQNGVTTTFGYPSGGGQSQYYPLTQTDPQGNVITYTYDANGNVTSAKDKASNIGLTFEYNSNGTVKSQTDANGNKTSFEYDSKGNLIKMIPPSPLGAYTLTVDLLTSRVQCVTDAKQQQTCYSYNKLDQVTGITYKKSDGTLAATISYSYDANGNLTKVVDPTGTTTFSYDKLNRLVSKTVPGGETITTGYDPIGNLTSYEDPGGTVTYTYNEVNLVTSVTEPGGLRTVYGYDNANRQTYIHYPNGTGMSMSYDGAGRMVNIVGGQMDGSHTITKIYTSYRYTYTMGNKNTGLVQTMTLANGNQHRYSYDSLNRLLADKIFTSQNSQVDEFSYTYDAGGNITKAQFHLPNSSGSFTNLFSYGAGNQLLNWTRQGADGSKQTTTFSYDANGNLTEEKGGVNRIFSYNALNQTTQINSTPFTYSGPTQETRVQVADTTYLYNSWGVGKEYRQSGPVTYTRCSCGKLIGARFSSDNSHHYYLFDGLGSIVGVTGEDGSLENSYAYSPYGETIKEQRSEKVYNPWKFAGGSFESETGLYKFGIRYYDPQLGRWTQQDPVGGSLGNLNSANRYLYVGGNPVNATDPTGAFAAGNCVITGILNSISIYLEDIGIFTLMGAFASAIGGPGVVAGALVALGPEGLAFAALAVTIVFALAVFFAAYQIANSASDIKEACS</sequence>
<feature type="transmembrane region" description="Helical" evidence="3">
    <location>
        <begin position="1087"/>
        <end position="1108"/>
    </location>
</feature>
<dbReference type="Pfam" id="PF05593">
    <property type="entry name" value="RHS_repeat"/>
    <property type="match status" value="6"/>
</dbReference>
<keyword evidence="1" id="KW-0677">Repeat</keyword>
<gene>
    <name evidence="5" type="ORF">EI42_05917</name>
</gene>
<feature type="compositionally biased region" description="Low complexity" evidence="2">
    <location>
        <begin position="75"/>
        <end position="93"/>
    </location>
</feature>
<dbReference type="InterPro" id="IPR031325">
    <property type="entry name" value="RHS_repeat"/>
</dbReference>
<reference evidence="5 6" key="1">
    <citation type="submission" date="2018-06" db="EMBL/GenBank/DDBJ databases">
        <title>Genomic Encyclopedia of Archaeal and Bacterial Type Strains, Phase II (KMG-II): from individual species to whole genera.</title>
        <authorList>
            <person name="Goeker M."/>
        </authorList>
    </citation>
    <scope>NUCLEOTIDE SEQUENCE [LARGE SCALE GENOMIC DNA]</scope>
    <source>
        <strain evidence="5 6">ATCC BAA-1881</strain>
    </source>
</reference>
<dbReference type="AlphaFoldDB" id="A0A326U4W7"/>
<evidence type="ECO:0000256" key="1">
    <source>
        <dbReference type="ARBA" id="ARBA00022737"/>
    </source>
</evidence>
<dbReference type="Pfam" id="PF25023">
    <property type="entry name" value="TEN_YD-shell"/>
    <property type="match status" value="1"/>
</dbReference>
<feature type="compositionally biased region" description="Polar residues" evidence="2">
    <location>
        <begin position="62"/>
        <end position="74"/>
    </location>
</feature>
<evidence type="ECO:0000313" key="6">
    <source>
        <dbReference type="Proteomes" id="UP000248806"/>
    </source>
</evidence>
<dbReference type="InterPro" id="IPR056823">
    <property type="entry name" value="TEN-like_YD-shell"/>
</dbReference>
<dbReference type="InterPro" id="IPR022385">
    <property type="entry name" value="Rhs_assc_core"/>
</dbReference>
<evidence type="ECO:0000259" key="4">
    <source>
        <dbReference type="Pfam" id="PF25023"/>
    </source>
</evidence>
<accession>A0A326U4W7</accession>
<comment type="caution">
    <text evidence="5">The sequence shown here is derived from an EMBL/GenBank/DDBJ whole genome shotgun (WGS) entry which is preliminary data.</text>
</comment>
<feature type="transmembrane region" description="Helical" evidence="3">
    <location>
        <begin position="1114"/>
        <end position="1134"/>
    </location>
</feature>
<keyword evidence="6" id="KW-1185">Reference proteome</keyword>
<feature type="region of interest" description="Disordered" evidence="2">
    <location>
        <begin position="62"/>
        <end position="98"/>
    </location>
</feature>
<dbReference type="PANTHER" id="PTHR32305:SF15">
    <property type="entry name" value="PROTEIN RHSA-RELATED"/>
    <property type="match status" value="1"/>
</dbReference>
<proteinExistence type="predicted"/>
<keyword evidence="3" id="KW-0812">Transmembrane</keyword>
<dbReference type="EMBL" id="QKUF01000042">
    <property type="protein sequence ID" value="PZW20544.1"/>
    <property type="molecule type" value="Genomic_DNA"/>
</dbReference>
<dbReference type="Gene3D" id="2.180.10.10">
    <property type="entry name" value="RHS repeat-associated core"/>
    <property type="match status" value="2"/>
</dbReference>
<dbReference type="InterPro" id="IPR006530">
    <property type="entry name" value="YD"/>
</dbReference>
<dbReference type="NCBIfam" id="TIGR03696">
    <property type="entry name" value="Rhs_assc_core"/>
    <property type="match status" value="1"/>
</dbReference>
<evidence type="ECO:0000256" key="2">
    <source>
        <dbReference type="SAM" id="MobiDB-lite"/>
    </source>
</evidence>
<organism evidence="5 6">
    <name type="scientific">Thermosporothrix hazakensis</name>
    <dbReference type="NCBI Taxonomy" id="644383"/>
    <lineage>
        <taxon>Bacteria</taxon>
        <taxon>Bacillati</taxon>
        <taxon>Chloroflexota</taxon>
        <taxon>Ktedonobacteria</taxon>
        <taxon>Ktedonobacterales</taxon>
        <taxon>Thermosporotrichaceae</taxon>
        <taxon>Thermosporothrix</taxon>
    </lineage>
</organism>
<dbReference type="NCBIfam" id="TIGR01643">
    <property type="entry name" value="YD_repeat_2x"/>
    <property type="match status" value="4"/>
</dbReference>
<evidence type="ECO:0000256" key="3">
    <source>
        <dbReference type="SAM" id="Phobius"/>
    </source>
</evidence>
<name>A0A326U4W7_THEHA</name>
<keyword evidence="3" id="KW-0472">Membrane</keyword>
<dbReference type="RefSeq" id="WP_170142996.1">
    <property type="nucleotide sequence ID" value="NZ_BIFX01000003.1"/>
</dbReference>
<dbReference type="InterPro" id="IPR050708">
    <property type="entry name" value="T6SS_VgrG/RHS"/>
</dbReference>
<dbReference type="PANTHER" id="PTHR32305">
    <property type="match status" value="1"/>
</dbReference>